<comment type="function">
    <text evidence="1">Small GTPase required for proper localization of RNA polymerase II (RNAPII). May act at an RNAP assembly step prior to nuclear import.</text>
</comment>
<dbReference type="InterPro" id="IPR030228">
    <property type="entry name" value="Gpn3"/>
</dbReference>
<comment type="caution">
    <text evidence="8">The sequence shown here is derived from an EMBL/GenBank/DDBJ whole genome shotgun (WGS) entry which is preliminary data.</text>
</comment>
<accession>A0A0V0TL88</accession>
<dbReference type="Proteomes" id="UP000055048">
    <property type="component" value="Unassembled WGS sequence"/>
</dbReference>
<dbReference type="GO" id="GO:0003924">
    <property type="term" value="F:GTPase activity"/>
    <property type="evidence" value="ECO:0007669"/>
    <property type="project" value="TreeGrafter"/>
</dbReference>
<evidence type="ECO:0000256" key="3">
    <source>
        <dbReference type="ARBA" id="ARBA00014587"/>
    </source>
</evidence>
<gene>
    <name evidence="8" type="primary">gpn3</name>
    <name evidence="8" type="ORF">T05_15204</name>
</gene>
<dbReference type="Gene3D" id="3.40.50.300">
    <property type="entry name" value="P-loop containing nucleotide triphosphate hydrolases"/>
    <property type="match status" value="1"/>
</dbReference>
<evidence type="ECO:0000256" key="2">
    <source>
        <dbReference type="ARBA" id="ARBA00005290"/>
    </source>
</evidence>
<dbReference type="InterPro" id="IPR027417">
    <property type="entry name" value="P-loop_NTPase"/>
</dbReference>
<comment type="function">
    <text evidence="7">Small GTPase required for proper nuclear import of RNA polymerase II and III (RNAPII and RNAPIII). May act at an RNAP assembly step prior to nuclear import.</text>
</comment>
<evidence type="ECO:0000256" key="6">
    <source>
        <dbReference type="ARBA" id="ARBA00023134"/>
    </source>
</evidence>
<dbReference type="FunFam" id="3.40.50.300:FF:000616">
    <property type="entry name" value="GPN-loop GTPase 3"/>
    <property type="match status" value="1"/>
</dbReference>
<dbReference type="PANTHER" id="PTHR21231:SF7">
    <property type="entry name" value="GPN-LOOP GTPASE 3"/>
    <property type="match status" value="1"/>
</dbReference>
<keyword evidence="5 7" id="KW-0378">Hydrolase</keyword>
<protein>
    <recommendedName>
        <fullName evidence="3 7">GPN-loop GTPase 3</fullName>
    </recommendedName>
</protein>
<reference evidence="8 9" key="1">
    <citation type="submission" date="2015-01" db="EMBL/GenBank/DDBJ databases">
        <title>Evolution of Trichinella species and genotypes.</title>
        <authorList>
            <person name="Korhonen P.K."/>
            <person name="Edoardo P."/>
            <person name="Giuseppe L.R."/>
            <person name="Gasser R.B."/>
        </authorList>
    </citation>
    <scope>NUCLEOTIDE SEQUENCE [LARGE SCALE GENOMIC DNA]</scope>
    <source>
        <strain evidence="8">ISS417</strain>
    </source>
</reference>
<dbReference type="EMBL" id="JYDJ01000223">
    <property type="protein sequence ID" value="KRX39755.1"/>
    <property type="molecule type" value="Genomic_DNA"/>
</dbReference>
<dbReference type="PANTHER" id="PTHR21231">
    <property type="entry name" value="XPA-BINDING PROTEIN 1-RELATED"/>
    <property type="match status" value="1"/>
</dbReference>
<evidence type="ECO:0000313" key="9">
    <source>
        <dbReference type="Proteomes" id="UP000055048"/>
    </source>
</evidence>
<keyword evidence="9" id="KW-1185">Reference proteome</keyword>
<evidence type="ECO:0000256" key="4">
    <source>
        <dbReference type="ARBA" id="ARBA00022741"/>
    </source>
</evidence>
<dbReference type="SUPFAM" id="SSF52540">
    <property type="entry name" value="P-loop containing nucleoside triphosphate hydrolases"/>
    <property type="match status" value="1"/>
</dbReference>
<keyword evidence="4 7" id="KW-0547">Nucleotide-binding</keyword>
<proteinExistence type="inferred from homology"/>
<dbReference type="AlphaFoldDB" id="A0A0V0TL88"/>
<dbReference type="GO" id="GO:0005525">
    <property type="term" value="F:GTP binding"/>
    <property type="evidence" value="ECO:0007669"/>
    <property type="project" value="UniProtKB-KW"/>
</dbReference>
<evidence type="ECO:0000256" key="5">
    <source>
        <dbReference type="ARBA" id="ARBA00022801"/>
    </source>
</evidence>
<sequence>MKYGQFVIGPAGSGKSTYCQIMYEHGLVNGRNFKVVNLDPAAEAFKYPCYLNIADLISIEDTSTDADLNLGPNGGLVFCMEYLSENLDWLTENLAYGEDDYFIFDCPGQIELYTHVPVMRKVVNELARLDFRLCTIFALDTQFLLDSPKFISGSLVALSTMLSLELPHVNVLTKVDLLDKKQKKELESILEPGSDMLRSYGPHCSRFSKKYRKLTDALISVIDEFSLIRYQPLDITDEESIADLSIVIDNCIQFGEDAEVNDKFPEEREADFGKRVNLDKKSHFTSAFYLHYGIVDCLTR</sequence>
<dbReference type="Pfam" id="PF03029">
    <property type="entry name" value="ATP_bind_1"/>
    <property type="match status" value="1"/>
</dbReference>
<organism evidence="8 9">
    <name type="scientific">Trichinella murrelli</name>
    <dbReference type="NCBI Taxonomy" id="144512"/>
    <lineage>
        <taxon>Eukaryota</taxon>
        <taxon>Metazoa</taxon>
        <taxon>Ecdysozoa</taxon>
        <taxon>Nematoda</taxon>
        <taxon>Enoplea</taxon>
        <taxon>Dorylaimia</taxon>
        <taxon>Trichinellida</taxon>
        <taxon>Trichinellidae</taxon>
        <taxon>Trichinella</taxon>
    </lineage>
</organism>
<dbReference type="InterPro" id="IPR004130">
    <property type="entry name" value="Gpn"/>
</dbReference>
<evidence type="ECO:0000313" key="8">
    <source>
        <dbReference type="EMBL" id="KRX39755.1"/>
    </source>
</evidence>
<evidence type="ECO:0000256" key="1">
    <source>
        <dbReference type="ARBA" id="ARBA00002411"/>
    </source>
</evidence>
<keyword evidence="6 7" id="KW-0342">GTP-binding</keyword>
<name>A0A0V0TL88_9BILA</name>
<evidence type="ECO:0000256" key="7">
    <source>
        <dbReference type="RuleBase" id="RU365059"/>
    </source>
</evidence>
<comment type="subunit">
    <text evidence="7">Binds to RNA polymerase II (RNAPII).</text>
</comment>
<comment type="similarity">
    <text evidence="2 7">Belongs to the GPN-loop GTPase family.</text>
</comment>
<dbReference type="STRING" id="144512.A0A0V0TL88"/>
<dbReference type="CDD" id="cd17872">
    <property type="entry name" value="GPN3"/>
    <property type="match status" value="1"/>
</dbReference>
<dbReference type="OrthoDB" id="5839at2759"/>